<protein>
    <submittedName>
        <fullName evidence="1">Uncharacterized protein</fullName>
    </submittedName>
</protein>
<dbReference type="GeneID" id="5032491"/>
<evidence type="ECO:0000313" key="2">
    <source>
        <dbReference type="Proteomes" id="UP000000600"/>
    </source>
</evidence>
<gene>
    <name evidence="1" type="ORF">GSPATT00039327001</name>
</gene>
<keyword evidence="2" id="KW-1185">Reference proteome</keyword>
<dbReference type="Proteomes" id="UP000000600">
    <property type="component" value="Unassembled WGS sequence"/>
</dbReference>
<dbReference type="HOGENOM" id="CLU_1900278_0_0_1"/>
<dbReference type="RefSeq" id="XP_001446706.1">
    <property type="nucleotide sequence ID" value="XM_001446669.1"/>
</dbReference>
<dbReference type="KEGG" id="ptm:GSPATT00039327001"/>
<dbReference type="AlphaFoldDB" id="A0D8E2"/>
<sequence>MRSRNLNCFKSFCIQYKKIKIQVTNYQEELKIWFDKPGFQQLREKTFQLIETLITTTTKESQKKTKQIYIFFSIATIDQIERLEENILKIKFCEATTIKLIAYLVKFNTIRNREKRCNLQHLVSSITQENTTKN</sequence>
<reference evidence="1 2" key="1">
    <citation type="journal article" date="2006" name="Nature">
        <title>Global trends of whole-genome duplications revealed by the ciliate Paramecium tetraurelia.</title>
        <authorList>
            <consortium name="Genoscope"/>
            <person name="Aury J.-M."/>
            <person name="Jaillon O."/>
            <person name="Duret L."/>
            <person name="Noel B."/>
            <person name="Jubin C."/>
            <person name="Porcel B.M."/>
            <person name="Segurens B."/>
            <person name="Daubin V."/>
            <person name="Anthouard V."/>
            <person name="Aiach N."/>
            <person name="Arnaiz O."/>
            <person name="Billaut A."/>
            <person name="Beisson J."/>
            <person name="Blanc I."/>
            <person name="Bouhouche K."/>
            <person name="Camara F."/>
            <person name="Duharcourt S."/>
            <person name="Guigo R."/>
            <person name="Gogendeau D."/>
            <person name="Katinka M."/>
            <person name="Keller A.-M."/>
            <person name="Kissmehl R."/>
            <person name="Klotz C."/>
            <person name="Koll F."/>
            <person name="Le Moue A."/>
            <person name="Lepere C."/>
            <person name="Malinsky S."/>
            <person name="Nowacki M."/>
            <person name="Nowak J.K."/>
            <person name="Plattner H."/>
            <person name="Poulain J."/>
            <person name="Ruiz F."/>
            <person name="Serrano V."/>
            <person name="Zagulski M."/>
            <person name="Dessen P."/>
            <person name="Betermier M."/>
            <person name="Weissenbach J."/>
            <person name="Scarpelli C."/>
            <person name="Schachter V."/>
            <person name="Sperling L."/>
            <person name="Meyer E."/>
            <person name="Cohen J."/>
            <person name="Wincker P."/>
        </authorList>
    </citation>
    <scope>NUCLEOTIDE SEQUENCE [LARGE SCALE GENOMIC DNA]</scope>
    <source>
        <strain evidence="1 2">Stock d4-2</strain>
    </source>
</reference>
<organism evidence="1 2">
    <name type="scientific">Paramecium tetraurelia</name>
    <dbReference type="NCBI Taxonomy" id="5888"/>
    <lineage>
        <taxon>Eukaryota</taxon>
        <taxon>Sar</taxon>
        <taxon>Alveolata</taxon>
        <taxon>Ciliophora</taxon>
        <taxon>Intramacronucleata</taxon>
        <taxon>Oligohymenophorea</taxon>
        <taxon>Peniculida</taxon>
        <taxon>Parameciidae</taxon>
        <taxon>Paramecium</taxon>
    </lineage>
</organism>
<accession>A0D8E2</accession>
<evidence type="ECO:0000313" key="1">
    <source>
        <dbReference type="EMBL" id="CAK79309.1"/>
    </source>
</evidence>
<dbReference type="InParanoid" id="A0D8E2"/>
<proteinExistence type="predicted"/>
<name>A0D8E2_PARTE</name>
<dbReference type="EMBL" id="CT868328">
    <property type="protein sequence ID" value="CAK79309.1"/>
    <property type="molecule type" value="Genomic_DNA"/>
</dbReference>